<proteinExistence type="predicted"/>
<protein>
    <submittedName>
        <fullName evidence="1">Uncharacterized protein</fullName>
    </submittedName>
</protein>
<evidence type="ECO:0000313" key="2">
    <source>
        <dbReference type="Proteomes" id="UP000244754"/>
    </source>
</evidence>
<name>A0A2S0WCE5_9CORY</name>
<evidence type="ECO:0000313" key="1">
    <source>
        <dbReference type="EMBL" id="AWB83352.1"/>
    </source>
</evidence>
<organism evidence="1 2">
    <name type="scientific">Corynebacterium liangguodongii</name>
    <dbReference type="NCBI Taxonomy" id="2079535"/>
    <lineage>
        <taxon>Bacteria</taxon>
        <taxon>Bacillati</taxon>
        <taxon>Actinomycetota</taxon>
        <taxon>Actinomycetes</taxon>
        <taxon>Mycobacteriales</taxon>
        <taxon>Corynebacteriaceae</taxon>
        <taxon>Corynebacterium</taxon>
    </lineage>
</organism>
<dbReference type="EMBL" id="CP026948">
    <property type="protein sequence ID" value="AWB83352.1"/>
    <property type="molecule type" value="Genomic_DNA"/>
</dbReference>
<sequence length="167" mass="17997">MVSPHAGIIFALGILYTIFYTRATAERSLKSLPSNIEMNGDMLRLLVFGTAAGLILSTIIYSLLAFSVLRTVAHWGRESGDTTGVFDALFYTISASFIVPLTIRLLPGAEALHAVASAICVLGVTGYFTHKCVSSCYKALIPFVIALLISALLFTAVYRPLFSPLFA</sequence>
<accession>A0A2S0WCE5</accession>
<gene>
    <name evidence="1" type="ORF">C3E79_01665</name>
</gene>
<dbReference type="KEGG" id="clia:C3E79_01665"/>
<reference evidence="2" key="1">
    <citation type="submission" date="2018-01" db="EMBL/GenBank/DDBJ databases">
        <authorList>
            <person name="Li J."/>
        </authorList>
    </citation>
    <scope>NUCLEOTIDE SEQUENCE [LARGE SCALE GENOMIC DNA]</scope>
    <source>
        <strain evidence="2">2184</strain>
    </source>
</reference>
<keyword evidence="2" id="KW-1185">Reference proteome</keyword>
<dbReference type="Proteomes" id="UP000244754">
    <property type="component" value="Chromosome"/>
</dbReference>
<dbReference type="AlphaFoldDB" id="A0A2S0WCE5"/>